<accession>A0A117PUX8</accession>
<protein>
    <submittedName>
        <fullName evidence="1">Uncharacterized protein</fullName>
    </submittedName>
</protein>
<reference evidence="1 2" key="1">
    <citation type="submission" date="2015-10" db="EMBL/GenBank/DDBJ databases">
        <title>Draft genome sequence of Streptomyces cellostaticus DSM 40189, type strain for the species Streptomyces cellostaticus.</title>
        <authorList>
            <person name="Ruckert C."/>
            <person name="Winkler A."/>
            <person name="Kalinowski J."/>
            <person name="Kampfer P."/>
            <person name="Glaeser S."/>
        </authorList>
    </citation>
    <scope>NUCLEOTIDE SEQUENCE [LARGE SCALE GENOMIC DNA]</scope>
    <source>
        <strain evidence="1 2">DSM 40189</strain>
    </source>
</reference>
<sequence length="149" mass="15750">MSMALSARAWTVTISSSAGRPVLTCSACPQSFVAVGADGVVQVRRHLAGHLVESRLPAYLRTCQCREKACVWHGRQGPCSGPLRLLLIRADRGLTWHLADACAACAAAIPCAATVPEPPQDAAVRHVRAPSGEAVADLTCEPVEWVEAL</sequence>
<dbReference type="EMBL" id="LMWL01000056">
    <property type="protein sequence ID" value="KUM92870.1"/>
    <property type="molecule type" value="Genomic_DNA"/>
</dbReference>
<gene>
    <name evidence="1" type="ORF">AQI88_29710</name>
</gene>
<evidence type="ECO:0000313" key="2">
    <source>
        <dbReference type="Proteomes" id="UP000054241"/>
    </source>
</evidence>
<organism evidence="1 2">
    <name type="scientific">Streptomyces cellostaticus</name>
    <dbReference type="NCBI Taxonomy" id="67285"/>
    <lineage>
        <taxon>Bacteria</taxon>
        <taxon>Bacillati</taxon>
        <taxon>Actinomycetota</taxon>
        <taxon>Actinomycetes</taxon>
        <taxon>Kitasatosporales</taxon>
        <taxon>Streptomycetaceae</taxon>
        <taxon>Streptomyces</taxon>
    </lineage>
</organism>
<evidence type="ECO:0000313" key="1">
    <source>
        <dbReference type="EMBL" id="KUM92870.1"/>
    </source>
</evidence>
<dbReference type="STRING" id="67285.AQI88_29710"/>
<comment type="caution">
    <text evidence="1">The sequence shown here is derived from an EMBL/GenBank/DDBJ whole genome shotgun (WGS) entry which is preliminary data.</text>
</comment>
<proteinExistence type="predicted"/>
<dbReference type="AlphaFoldDB" id="A0A117PUX8"/>
<dbReference type="Proteomes" id="UP000054241">
    <property type="component" value="Unassembled WGS sequence"/>
</dbReference>
<name>A0A117PUX8_9ACTN</name>
<keyword evidence="2" id="KW-1185">Reference proteome</keyword>